<dbReference type="OrthoDB" id="9767754at2"/>
<accession>A0A292YT98</accession>
<dbReference type="PROSITE" id="PS00198">
    <property type="entry name" value="4FE4S_FER_1"/>
    <property type="match status" value="1"/>
</dbReference>
<reference evidence="6" key="1">
    <citation type="submission" date="2017-07" db="EMBL/GenBank/DDBJ databases">
        <title>Draft genome sequence of Effusibacillus lacus strain skLN1.</title>
        <authorList>
            <person name="Watanabe M."/>
            <person name="Kojima H."/>
            <person name="Fukui M."/>
        </authorList>
    </citation>
    <scope>NUCLEOTIDE SEQUENCE [LARGE SCALE GENOMIC DNA]</scope>
    <source>
        <strain evidence="6">skLN1</strain>
    </source>
</reference>
<proteinExistence type="predicted"/>
<dbReference type="RefSeq" id="WP_096183764.1">
    <property type="nucleotide sequence ID" value="NZ_BDUF01000109.1"/>
</dbReference>
<sequence>MTTELLSKKQHYMDFRFKEGEPLSLEMQKECYATFSCRHKFCREVCPVYREERNESHTSYGFQTTLLAVSEGLENLVDILDDFTYCLECGGCELRCPTTLFAADFYRYETTTVDLVRKVRRDLINAGRTYDGFDEVKKYIESHMNLYNGPEEELTKWAKGLNVTMAG</sequence>
<gene>
    <name evidence="5" type="ORF">EFBL_3395</name>
</gene>
<dbReference type="InterPro" id="IPR017896">
    <property type="entry name" value="4Fe4S_Fe-S-bd"/>
</dbReference>
<keyword evidence="1" id="KW-0479">Metal-binding</keyword>
<keyword evidence="3" id="KW-0411">Iron-sulfur</keyword>
<evidence type="ECO:0000256" key="2">
    <source>
        <dbReference type="ARBA" id="ARBA00023004"/>
    </source>
</evidence>
<protein>
    <recommendedName>
        <fullName evidence="4">4Fe-4S ferredoxin-type domain-containing protein</fullName>
    </recommendedName>
</protein>
<comment type="caution">
    <text evidence="5">The sequence shown here is derived from an EMBL/GenBank/DDBJ whole genome shotgun (WGS) entry which is preliminary data.</text>
</comment>
<dbReference type="Pfam" id="PF13183">
    <property type="entry name" value="Fer4_8"/>
    <property type="match status" value="1"/>
</dbReference>
<evidence type="ECO:0000256" key="3">
    <source>
        <dbReference type="ARBA" id="ARBA00023014"/>
    </source>
</evidence>
<dbReference type="Proteomes" id="UP000217785">
    <property type="component" value="Unassembled WGS sequence"/>
</dbReference>
<dbReference type="EMBL" id="BDUF01000109">
    <property type="protein sequence ID" value="GAX91705.1"/>
    <property type="molecule type" value="Genomic_DNA"/>
</dbReference>
<evidence type="ECO:0000313" key="5">
    <source>
        <dbReference type="EMBL" id="GAX91705.1"/>
    </source>
</evidence>
<keyword evidence="6" id="KW-1185">Reference proteome</keyword>
<dbReference type="PROSITE" id="PS51379">
    <property type="entry name" value="4FE4S_FER_2"/>
    <property type="match status" value="1"/>
</dbReference>
<evidence type="ECO:0000259" key="4">
    <source>
        <dbReference type="PROSITE" id="PS51379"/>
    </source>
</evidence>
<name>A0A292YT98_9BACL</name>
<dbReference type="GO" id="GO:0051536">
    <property type="term" value="F:iron-sulfur cluster binding"/>
    <property type="evidence" value="ECO:0007669"/>
    <property type="project" value="UniProtKB-KW"/>
</dbReference>
<evidence type="ECO:0000256" key="1">
    <source>
        <dbReference type="ARBA" id="ARBA00022723"/>
    </source>
</evidence>
<keyword evidence="2" id="KW-0408">Iron</keyword>
<dbReference type="GO" id="GO:0046872">
    <property type="term" value="F:metal ion binding"/>
    <property type="evidence" value="ECO:0007669"/>
    <property type="project" value="UniProtKB-KW"/>
</dbReference>
<dbReference type="InterPro" id="IPR017900">
    <property type="entry name" value="4Fe4S_Fe_S_CS"/>
</dbReference>
<evidence type="ECO:0000313" key="6">
    <source>
        <dbReference type="Proteomes" id="UP000217785"/>
    </source>
</evidence>
<dbReference type="SUPFAM" id="SSF46548">
    <property type="entry name" value="alpha-helical ferredoxin"/>
    <property type="match status" value="1"/>
</dbReference>
<feature type="domain" description="4Fe-4S ferredoxin-type" evidence="4">
    <location>
        <begin position="76"/>
        <end position="106"/>
    </location>
</feature>
<organism evidence="5 6">
    <name type="scientific">Effusibacillus lacus</name>
    <dbReference type="NCBI Taxonomy" id="1348429"/>
    <lineage>
        <taxon>Bacteria</taxon>
        <taxon>Bacillati</taxon>
        <taxon>Bacillota</taxon>
        <taxon>Bacilli</taxon>
        <taxon>Bacillales</taxon>
        <taxon>Alicyclobacillaceae</taxon>
        <taxon>Effusibacillus</taxon>
    </lineage>
</organism>
<dbReference type="AlphaFoldDB" id="A0A292YT98"/>